<dbReference type="InterPro" id="IPR020476">
    <property type="entry name" value="Nudix_hydrolase"/>
</dbReference>
<evidence type="ECO:0000313" key="7">
    <source>
        <dbReference type="EMBL" id="GAA3707131.1"/>
    </source>
</evidence>
<gene>
    <name evidence="7" type="ORF">GCM10022224_085830</name>
</gene>
<dbReference type="EMBL" id="BAAAZP010000189">
    <property type="protein sequence ID" value="GAA3707131.1"/>
    <property type="molecule type" value="Genomic_DNA"/>
</dbReference>
<name>A0ABP7DP50_9ACTN</name>
<dbReference type="Gene3D" id="3.90.79.10">
    <property type="entry name" value="Nucleoside Triphosphate Pyrophosphohydrolase"/>
    <property type="match status" value="1"/>
</dbReference>
<dbReference type="PROSITE" id="PS51462">
    <property type="entry name" value="NUDIX"/>
    <property type="match status" value="1"/>
</dbReference>
<sequence length="169" mass="18905">MRTRHGARIVLLDQDDRILLLRVRDDGAIVVPRLPVPELFWIPPGGGVEPGESFLQAARRELFEETGLTDVDWGPCLWTRDVDVRWSGEPVHMHEKYFLARIRDAGGISREHREPGEREAIAGHRWWSVTELTAAQTTQALRPPGLPLLLADVLNDQGSLPGEPLALDG</sequence>
<dbReference type="PANTHER" id="PTHR43046:SF12">
    <property type="entry name" value="GDP-MANNOSE MANNOSYL HYDROLASE"/>
    <property type="match status" value="1"/>
</dbReference>
<dbReference type="InterPro" id="IPR020084">
    <property type="entry name" value="NUDIX_hydrolase_CS"/>
</dbReference>
<evidence type="ECO:0000259" key="6">
    <source>
        <dbReference type="PROSITE" id="PS51462"/>
    </source>
</evidence>
<dbReference type="PROSITE" id="PS00893">
    <property type="entry name" value="NUDIX_BOX"/>
    <property type="match status" value="1"/>
</dbReference>
<proteinExistence type="inferred from homology"/>
<keyword evidence="3 5" id="KW-0378">Hydrolase</keyword>
<evidence type="ECO:0000256" key="4">
    <source>
        <dbReference type="ARBA" id="ARBA00022842"/>
    </source>
</evidence>
<feature type="domain" description="Nudix hydrolase" evidence="6">
    <location>
        <begin position="2"/>
        <end position="150"/>
    </location>
</feature>
<dbReference type="PANTHER" id="PTHR43046">
    <property type="entry name" value="GDP-MANNOSE MANNOSYL HYDROLASE"/>
    <property type="match status" value="1"/>
</dbReference>
<dbReference type="Proteomes" id="UP001500902">
    <property type="component" value="Unassembled WGS sequence"/>
</dbReference>
<evidence type="ECO:0000256" key="1">
    <source>
        <dbReference type="ARBA" id="ARBA00001946"/>
    </source>
</evidence>
<reference evidence="8" key="1">
    <citation type="journal article" date="2019" name="Int. J. Syst. Evol. Microbiol.">
        <title>The Global Catalogue of Microorganisms (GCM) 10K type strain sequencing project: providing services to taxonomists for standard genome sequencing and annotation.</title>
        <authorList>
            <consortium name="The Broad Institute Genomics Platform"/>
            <consortium name="The Broad Institute Genome Sequencing Center for Infectious Disease"/>
            <person name="Wu L."/>
            <person name="Ma J."/>
        </authorList>
    </citation>
    <scope>NUCLEOTIDE SEQUENCE [LARGE SCALE GENOMIC DNA]</scope>
    <source>
        <strain evidence="8">JCM 16904</strain>
    </source>
</reference>
<dbReference type="InterPro" id="IPR000086">
    <property type="entry name" value="NUDIX_hydrolase_dom"/>
</dbReference>
<dbReference type="RefSeq" id="WP_344892401.1">
    <property type="nucleotide sequence ID" value="NZ_BAAAZP010000189.1"/>
</dbReference>
<dbReference type="SUPFAM" id="SSF55811">
    <property type="entry name" value="Nudix"/>
    <property type="match status" value="1"/>
</dbReference>
<accession>A0ABP7DP50</accession>
<dbReference type="GO" id="GO:0016787">
    <property type="term" value="F:hydrolase activity"/>
    <property type="evidence" value="ECO:0007669"/>
    <property type="project" value="UniProtKB-KW"/>
</dbReference>
<evidence type="ECO:0000256" key="5">
    <source>
        <dbReference type="RuleBase" id="RU003476"/>
    </source>
</evidence>
<dbReference type="Pfam" id="PF00293">
    <property type="entry name" value="NUDIX"/>
    <property type="match status" value="1"/>
</dbReference>
<dbReference type="InterPro" id="IPR015797">
    <property type="entry name" value="NUDIX_hydrolase-like_dom_sf"/>
</dbReference>
<keyword evidence="4" id="KW-0460">Magnesium</keyword>
<comment type="caution">
    <text evidence="7">The sequence shown here is derived from an EMBL/GenBank/DDBJ whole genome shotgun (WGS) entry which is preliminary data.</text>
</comment>
<keyword evidence="8" id="KW-1185">Reference proteome</keyword>
<evidence type="ECO:0000256" key="3">
    <source>
        <dbReference type="ARBA" id="ARBA00022801"/>
    </source>
</evidence>
<comment type="cofactor">
    <cofactor evidence="1">
        <name>Mg(2+)</name>
        <dbReference type="ChEBI" id="CHEBI:18420"/>
    </cofactor>
</comment>
<evidence type="ECO:0000256" key="2">
    <source>
        <dbReference type="ARBA" id="ARBA00005582"/>
    </source>
</evidence>
<comment type="similarity">
    <text evidence="2 5">Belongs to the Nudix hydrolase family.</text>
</comment>
<organism evidence="7 8">
    <name type="scientific">Nonomuraea antimicrobica</name>
    <dbReference type="NCBI Taxonomy" id="561173"/>
    <lineage>
        <taxon>Bacteria</taxon>
        <taxon>Bacillati</taxon>
        <taxon>Actinomycetota</taxon>
        <taxon>Actinomycetes</taxon>
        <taxon>Streptosporangiales</taxon>
        <taxon>Streptosporangiaceae</taxon>
        <taxon>Nonomuraea</taxon>
    </lineage>
</organism>
<dbReference type="PRINTS" id="PR00502">
    <property type="entry name" value="NUDIXFAMILY"/>
</dbReference>
<protein>
    <submittedName>
        <fullName evidence="7">NUDIX hydrolase</fullName>
    </submittedName>
</protein>
<dbReference type="CDD" id="cd04685">
    <property type="entry name" value="NUDIX_Hydrolase"/>
    <property type="match status" value="1"/>
</dbReference>
<evidence type="ECO:0000313" key="8">
    <source>
        <dbReference type="Proteomes" id="UP001500902"/>
    </source>
</evidence>